<dbReference type="GO" id="GO:0005634">
    <property type="term" value="C:nucleus"/>
    <property type="evidence" value="ECO:0007669"/>
    <property type="project" value="UniProtKB-SubCell"/>
</dbReference>
<sequence>MWVGEHRPSEVLKAVASGGLELTKRQLASVCGLQESSMEAKDAPSQAVGDGRAAARAGRVAALCGGRRQWWCGQSVPPIFDPWCVVHLFRDMVQGDLFRQQKLQEMRRTLNTRQTARALLIISDYVSRLRGLSSLWLARPRDV</sequence>
<name>A0A5J9TJW7_9POAL</name>
<evidence type="ECO:0000256" key="3">
    <source>
        <dbReference type="ARBA" id="ARBA00023125"/>
    </source>
</evidence>
<proteinExistence type="predicted"/>
<comment type="subcellular location">
    <subcellularLocation>
        <location evidence="1">Nucleus</location>
    </subcellularLocation>
</comment>
<gene>
    <name evidence="7" type="ORF">EJB05_45318</name>
</gene>
<evidence type="ECO:0000259" key="6">
    <source>
        <dbReference type="PROSITE" id="PS51806"/>
    </source>
</evidence>
<keyword evidence="8" id="KW-1185">Reference proteome</keyword>
<accession>A0A5J9TJW7</accession>
<evidence type="ECO:0000313" key="8">
    <source>
        <dbReference type="Proteomes" id="UP000324897"/>
    </source>
</evidence>
<dbReference type="EMBL" id="RWGY01000039">
    <property type="protein sequence ID" value="TVU11716.1"/>
    <property type="molecule type" value="Genomic_DNA"/>
</dbReference>
<dbReference type="InterPro" id="IPR025422">
    <property type="entry name" value="TGA_domain"/>
</dbReference>
<dbReference type="Proteomes" id="UP000324897">
    <property type="component" value="Chromosome 3"/>
</dbReference>
<keyword evidence="2" id="KW-0805">Transcription regulation</keyword>
<feature type="non-terminal residue" evidence="7">
    <location>
        <position position="1"/>
    </location>
</feature>
<protein>
    <recommendedName>
        <fullName evidence="6">DOG1 domain-containing protein</fullName>
    </recommendedName>
</protein>
<keyword evidence="5" id="KW-0539">Nucleus</keyword>
<dbReference type="AlphaFoldDB" id="A0A5J9TJW7"/>
<evidence type="ECO:0000256" key="4">
    <source>
        <dbReference type="ARBA" id="ARBA00023163"/>
    </source>
</evidence>
<dbReference type="PANTHER" id="PTHR45693">
    <property type="entry name" value="TRANSCRIPTION FACTOR TGA9"/>
    <property type="match status" value="1"/>
</dbReference>
<dbReference type="PANTHER" id="PTHR45693:SF1">
    <property type="entry name" value="TRANSCRIPTION FACTOR PERIANTHIA"/>
    <property type="match status" value="1"/>
</dbReference>
<keyword evidence="4" id="KW-0804">Transcription</keyword>
<dbReference type="GO" id="GO:0006351">
    <property type="term" value="P:DNA-templated transcription"/>
    <property type="evidence" value="ECO:0007669"/>
    <property type="project" value="InterPro"/>
</dbReference>
<comment type="caution">
    <text evidence="7">The sequence shown here is derived from an EMBL/GenBank/DDBJ whole genome shotgun (WGS) entry which is preliminary data.</text>
</comment>
<dbReference type="Gramene" id="TVU11716">
    <property type="protein sequence ID" value="TVU11716"/>
    <property type="gene ID" value="EJB05_45318"/>
</dbReference>
<reference evidence="7 8" key="1">
    <citation type="journal article" date="2019" name="Sci. Rep.">
        <title>A high-quality genome of Eragrostis curvula grass provides insights into Poaceae evolution and supports new strategies to enhance forage quality.</title>
        <authorList>
            <person name="Carballo J."/>
            <person name="Santos B.A.C.M."/>
            <person name="Zappacosta D."/>
            <person name="Garbus I."/>
            <person name="Selva J.P."/>
            <person name="Gallo C.A."/>
            <person name="Diaz A."/>
            <person name="Albertini E."/>
            <person name="Caccamo M."/>
            <person name="Echenique V."/>
        </authorList>
    </citation>
    <scope>NUCLEOTIDE SEQUENCE [LARGE SCALE GENOMIC DNA]</scope>
    <source>
        <strain evidence="8">cv. Victoria</strain>
        <tissue evidence="7">Leaf</tissue>
    </source>
</reference>
<evidence type="ECO:0000256" key="1">
    <source>
        <dbReference type="ARBA" id="ARBA00004123"/>
    </source>
</evidence>
<organism evidence="7 8">
    <name type="scientific">Eragrostis curvula</name>
    <name type="common">weeping love grass</name>
    <dbReference type="NCBI Taxonomy" id="38414"/>
    <lineage>
        <taxon>Eukaryota</taxon>
        <taxon>Viridiplantae</taxon>
        <taxon>Streptophyta</taxon>
        <taxon>Embryophyta</taxon>
        <taxon>Tracheophyta</taxon>
        <taxon>Spermatophyta</taxon>
        <taxon>Magnoliopsida</taxon>
        <taxon>Liliopsida</taxon>
        <taxon>Poales</taxon>
        <taxon>Poaceae</taxon>
        <taxon>PACMAD clade</taxon>
        <taxon>Chloridoideae</taxon>
        <taxon>Eragrostideae</taxon>
        <taxon>Eragrostidinae</taxon>
        <taxon>Eragrostis</taxon>
    </lineage>
</organism>
<evidence type="ECO:0000256" key="2">
    <source>
        <dbReference type="ARBA" id="ARBA00023015"/>
    </source>
</evidence>
<evidence type="ECO:0000256" key="5">
    <source>
        <dbReference type="ARBA" id="ARBA00023242"/>
    </source>
</evidence>
<dbReference type="PROSITE" id="PS51806">
    <property type="entry name" value="DOG1"/>
    <property type="match status" value="1"/>
</dbReference>
<keyword evidence="3" id="KW-0238">DNA-binding</keyword>
<dbReference type="GO" id="GO:0043565">
    <property type="term" value="F:sequence-specific DNA binding"/>
    <property type="evidence" value="ECO:0007669"/>
    <property type="project" value="InterPro"/>
</dbReference>
<feature type="domain" description="DOG1" evidence="6">
    <location>
        <begin position="1"/>
        <end position="139"/>
    </location>
</feature>
<evidence type="ECO:0000313" key="7">
    <source>
        <dbReference type="EMBL" id="TVU11716.1"/>
    </source>
</evidence>